<dbReference type="GO" id="GO:0016020">
    <property type="term" value="C:membrane"/>
    <property type="evidence" value="ECO:0007669"/>
    <property type="project" value="UniProtKB-SubCell"/>
</dbReference>
<feature type="domain" description="NAD-dependent epimerase/dehydratase" evidence="3">
    <location>
        <begin position="12"/>
        <end position="93"/>
    </location>
</feature>
<comment type="subcellular location">
    <subcellularLocation>
        <location evidence="1">Membrane</location>
    </subcellularLocation>
</comment>
<dbReference type="InterPro" id="IPR001509">
    <property type="entry name" value="Epimerase_deHydtase"/>
</dbReference>
<dbReference type="Proteomes" id="UP000318710">
    <property type="component" value="Unassembled WGS sequence"/>
</dbReference>
<dbReference type="SUPFAM" id="SSF51735">
    <property type="entry name" value="NAD(P)-binding Rossmann-fold domains"/>
    <property type="match status" value="1"/>
</dbReference>
<gene>
    <name evidence="4" type="ORF">EVA93_01145</name>
</gene>
<dbReference type="PANTHER" id="PTHR14097:SF7">
    <property type="entry name" value="OXIDOREDUCTASE HTATIP2"/>
    <property type="match status" value="1"/>
</dbReference>
<evidence type="ECO:0000259" key="3">
    <source>
        <dbReference type="Pfam" id="PF01370"/>
    </source>
</evidence>
<keyword evidence="2" id="KW-0472">Membrane</keyword>
<evidence type="ECO:0000313" key="5">
    <source>
        <dbReference type="Proteomes" id="UP000318710"/>
    </source>
</evidence>
<name>A0A520N3Z9_9GAMM</name>
<proteinExistence type="predicted"/>
<organism evidence="4 5">
    <name type="scientific">SAR86 cluster bacterium</name>
    <dbReference type="NCBI Taxonomy" id="2030880"/>
    <lineage>
        <taxon>Bacteria</taxon>
        <taxon>Pseudomonadati</taxon>
        <taxon>Pseudomonadota</taxon>
        <taxon>Gammaproteobacteria</taxon>
        <taxon>SAR86 cluster</taxon>
    </lineage>
</organism>
<dbReference type="AlphaFoldDB" id="A0A520N3Z9"/>
<dbReference type="EMBL" id="SHBF01000004">
    <property type="protein sequence ID" value="RZO28217.1"/>
    <property type="molecule type" value="Genomic_DNA"/>
</dbReference>
<sequence>MKPLNNYMSKKILIVGASGLVGGEILEKLKTTNNELILLSRKKVLCENNVNQIVIDFEDIDSLDTNLNIDEVYIAIGHKLSLSELVYITKNNRKSFVNVDYNYIKKVAEFAKNCGASSIGLISAIGANTKSLNTYLKVKGNVEQEIKLVGYKKIIIAHPSHLLGKRAGEDIPMTVKVFEQITNLFGLLMIGPLQKFRNVEAKKVAKAIISKMDSVEEGIHYIDYKYFKNF</sequence>
<evidence type="ECO:0000256" key="2">
    <source>
        <dbReference type="ARBA" id="ARBA00023136"/>
    </source>
</evidence>
<reference evidence="4 5" key="1">
    <citation type="submission" date="2019-02" db="EMBL/GenBank/DDBJ databases">
        <title>Prokaryotic population dynamics and viral predation in marine succession experiment using metagenomics: the confinement effect.</title>
        <authorList>
            <person name="Haro-Moreno J.M."/>
            <person name="Rodriguez-Valera F."/>
            <person name="Lopez-Perez M."/>
        </authorList>
    </citation>
    <scope>NUCLEOTIDE SEQUENCE [LARGE SCALE GENOMIC DNA]</scope>
    <source>
        <strain evidence="4">MED-G160</strain>
    </source>
</reference>
<comment type="caution">
    <text evidence="4">The sequence shown here is derived from an EMBL/GenBank/DDBJ whole genome shotgun (WGS) entry which is preliminary data.</text>
</comment>
<evidence type="ECO:0000256" key="1">
    <source>
        <dbReference type="ARBA" id="ARBA00004370"/>
    </source>
</evidence>
<dbReference type="InterPro" id="IPR036291">
    <property type="entry name" value="NAD(P)-bd_dom_sf"/>
</dbReference>
<evidence type="ECO:0000313" key="4">
    <source>
        <dbReference type="EMBL" id="RZO28217.1"/>
    </source>
</evidence>
<dbReference type="PANTHER" id="PTHR14097">
    <property type="entry name" value="OXIDOREDUCTASE HTATIP2"/>
    <property type="match status" value="1"/>
</dbReference>
<accession>A0A520N3Z9</accession>
<protein>
    <submittedName>
        <fullName evidence="4">NAD-dependent epimerase/dehydratase family protein</fullName>
    </submittedName>
</protein>
<dbReference type="Gene3D" id="3.40.50.720">
    <property type="entry name" value="NAD(P)-binding Rossmann-like Domain"/>
    <property type="match status" value="1"/>
</dbReference>
<dbReference type="Pfam" id="PF01370">
    <property type="entry name" value="Epimerase"/>
    <property type="match status" value="1"/>
</dbReference>